<comment type="caution">
    <text evidence="4">The sequence shown here is derived from an EMBL/GenBank/DDBJ whole genome shotgun (WGS) entry which is preliminary data.</text>
</comment>
<dbReference type="PANTHER" id="PTHR43800">
    <property type="entry name" value="PEPTIDYL-LYSINE N-ACETYLTRANSFERASE YJAB"/>
    <property type="match status" value="1"/>
</dbReference>
<evidence type="ECO:0000256" key="2">
    <source>
        <dbReference type="ARBA" id="ARBA00023315"/>
    </source>
</evidence>
<reference evidence="4" key="1">
    <citation type="submission" date="2022-12" db="EMBL/GenBank/DDBJ databases">
        <title>Isolation and characterisation of novel Methanocorpusculum spp. from native Australian herbivores indicates the genus is ancestrally host-associated.</title>
        <authorList>
            <person name="Volmer J.G."/>
            <person name="Soo R.M."/>
            <person name="Evans P.N."/>
            <person name="Hoedt E.C."/>
            <person name="Astorga Alsina A.L."/>
            <person name="Woodcroft B.J."/>
            <person name="Tyson G.W."/>
            <person name="Hugenholtz P."/>
            <person name="Morrison M."/>
        </authorList>
    </citation>
    <scope>NUCLEOTIDE SEQUENCE</scope>
    <source>
        <strain evidence="4">CW153</strain>
    </source>
</reference>
<dbReference type="Gene3D" id="3.40.630.30">
    <property type="match status" value="1"/>
</dbReference>
<dbReference type="PANTHER" id="PTHR43800:SF1">
    <property type="entry name" value="PEPTIDYL-LYSINE N-ACETYLTRANSFERASE YJAB"/>
    <property type="match status" value="1"/>
</dbReference>
<evidence type="ECO:0000259" key="3">
    <source>
        <dbReference type="PROSITE" id="PS51186"/>
    </source>
</evidence>
<dbReference type="PROSITE" id="PS51186">
    <property type="entry name" value="GNAT"/>
    <property type="match status" value="1"/>
</dbReference>
<dbReference type="NCBIfam" id="NF007853">
    <property type="entry name" value="PRK10562.1"/>
    <property type="match status" value="1"/>
</dbReference>
<dbReference type="InterPro" id="IPR000182">
    <property type="entry name" value="GNAT_dom"/>
</dbReference>
<dbReference type="EC" id="2.3.1.-" evidence="4"/>
<feature type="domain" description="N-acetyltransferase" evidence="3">
    <location>
        <begin position="1"/>
        <end position="142"/>
    </location>
</feature>
<gene>
    <name evidence="4" type="ORF">O0S09_00125</name>
</gene>
<organism evidence="4 5">
    <name type="scientific">Methanocorpusculum vombati</name>
    <dbReference type="NCBI Taxonomy" id="3002864"/>
    <lineage>
        <taxon>Archaea</taxon>
        <taxon>Methanobacteriati</taxon>
        <taxon>Methanobacteriota</taxon>
        <taxon>Stenosarchaea group</taxon>
        <taxon>Methanomicrobia</taxon>
        <taxon>Methanomicrobiales</taxon>
        <taxon>Methanocorpusculaceae</taxon>
        <taxon>Methanocorpusculum</taxon>
    </lineage>
</organism>
<dbReference type="RefSeq" id="WP_268921831.1">
    <property type="nucleotide sequence ID" value="NZ_JAPTGC010000001.1"/>
</dbReference>
<accession>A0ABT4IKI1</accession>
<evidence type="ECO:0000313" key="4">
    <source>
        <dbReference type="EMBL" id="MCZ0861660.1"/>
    </source>
</evidence>
<sequence>MIRLFTPEDAGSVMDIWLSASIHSHDFIPASYWREQFSVVRDRYLPVSVTYVFVKEDRVCGFLSVLDGNTIGALFVASDCQGRGVGSALIRYVQESTDDLMLCVYVENSAARMFYEKRGFAVLSRRKTETGHDEYVMRWVASS</sequence>
<dbReference type="CDD" id="cd04301">
    <property type="entry name" value="NAT_SF"/>
    <property type="match status" value="1"/>
</dbReference>
<dbReference type="GO" id="GO:0016746">
    <property type="term" value="F:acyltransferase activity"/>
    <property type="evidence" value="ECO:0007669"/>
    <property type="project" value="UniProtKB-KW"/>
</dbReference>
<dbReference type="EMBL" id="JAPTGC010000001">
    <property type="protein sequence ID" value="MCZ0861660.1"/>
    <property type="molecule type" value="Genomic_DNA"/>
</dbReference>
<keyword evidence="1 4" id="KW-0808">Transferase</keyword>
<proteinExistence type="predicted"/>
<dbReference type="Proteomes" id="UP001141336">
    <property type="component" value="Unassembled WGS sequence"/>
</dbReference>
<dbReference type="SUPFAM" id="SSF55729">
    <property type="entry name" value="Acyl-CoA N-acyltransferases (Nat)"/>
    <property type="match status" value="1"/>
</dbReference>
<dbReference type="Pfam" id="PF13673">
    <property type="entry name" value="Acetyltransf_10"/>
    <property type="match status" value="1"/>
</dbReference>
<protein>
    <submittedName>
        <fullName evidence="4">N-acetyltransferase</fullName>
        <ecNumber evidence="4">2.3.1.-</ecNumber>
    </submittedName>
</protein>
<dbReference type="InterPro" id="IPR016181">
    <property type="entry name" value="Acyl_CoA_acyltransferase"/>
</dbReference>
<name>A0ABT4IKI1_9EURY</name>
<evidence type="ECO:0000313" key="5">
    <source>
        <dbReference type="Proteomes" id="UP001141336"/>
    </source>
</evidence>
<evidence type="ECO:0000256" key="1">
    <source>
        <dbReference type="ARBA" id="ARBA00022679"/>
    </source>
</evidence>
<keyword evidence="2 4" id="KW-0012">Acyltransferase</keyword>
<keyword evidence="5" id="KW-1185">Reference proteome</keyword>